<evidence type="ECO:0000256" key="9">
    <source>
        <dbReference type="ARBA" id="ARBA00023136"/>
    </source>
</evidence>
<evidence type="ECO:0000256" key="7">
    <source>
        <dbReference type="ARBA" id="ARBA00022989"/>
    </source>
</evidence>
<dbReference type="PANTHER" id="PTHR11767:SF102">
    <property type="entry name" value="INWARDLY RECTIFYING POTASSIUM CHANNEL 1, ISOFORM F"/>
    <property type="match status" value="1"/>
</dbReference>
<sequence>MQLSYGNRIIFKKGKVNTSKHNVGRCFGRYINDGFTTFIDASWAWTIMTYSCLLIASWTIYASLWYAMAVGHGDIEYYKKWNDAVDRDQFEQDNRYTPCVRNLYSFMSAFLYSMETQQSIGYGFRHITEGCNEAPVLLATQSITGTLLTCFLMGGIIAKLARPKTRAQNIIFSKKAVISHRNGIPYLMFRVADTRESHIIRASIKARIVRRKMTDEGELIDFYQQDLKLTTDECDDRVLLMWPTVLAHRIDEKSPLYNVSSIDLLREKFEIIVILEGGVESTGLATQARTSYLSSEILWGHRFQNIVTHDENASEYHIDYNLFHNTIWVETSPTCSPKQLERSRNFNVNITQTFNNDELVLKPAVHLNGNAKAL</sequence>
<evidence type="ECO:0000256" key="6">
    <source>
        <dbReference type="ARBA" id="ARBA00022958"/>
    </source>
</evidence>
<comment type="similarity">
    <text evidence="12">Belongs to the inward rectifier-type potassium channel (TC 1.A.2.1) family.</text>
</comment>
<dbReference type="GO" id="GO:0034702">
    <property type="term" value="C:monoatomic ion channel complex"/>
    <property type="evidence" value="ECO:0007669"/>
    <property type="project" value="UniProtKB-KW"/>
</dbReference>
<evidence type="ECO:0000256" key="11">
    <source>
        <dbReference type="ARBA" id="ARBA00034430"/>
    </source>
</evidence>
<dbReference type="Pfam" id="PF01007">
    <property type="entry name" value="IRK"/>
    <property type="match status" value="1"/>
</dbReference>
<name>A0A9P0J5K8_9DIPT</name>
<comment type="subcellular location">
    <subcellularLocation>
        <location evidence="1 12">Membrane</location>
        <topology evidence="1 12">Multi-pass membrane protein</topology>
    </subcellularLocation>
</comment>
<evidence type="ECO:0000259" key="14">
    <source>
        <dbReference type="Pfam" id="PF01007"/>
    </source>
</evidence>
<dbReference type="Gene3D" id="2.60.40.1400">
    <property type="entry name" value="G protein-activated inward rectifier potassium channel 1"/>
    <property type="match status" value="1"/>
</dbReference>
<accession>A0A9P0J5K8</accession>
<dbReference type="GO" id="GO:0005886">
    <property type="term" value="C:plasma membrane"/>
    <property type="evidence" value="ECO:0007669"/>
    <property type="project" value="TreeGrafter"/>
</dbReference>
<dbReference type="Proteomes" id="UP001153620">
    <property type="component" value="Chromosome 3"/>
</dbReference>
<dbReference type="InterPro" id="IPR013518">
    <property type="entry name" value="K_chnl_inward-rec_Kir_cyto"/>
</dbReference>
<dbReference type="PANTHER" id="PTHR11767">
    <property type="entry name" value="INWARD RECTIFIER POTASSIUM CHANNEL"/>
    <property type="match status" value="1"/>
</dbReference>
<dbReference type="InterPro" id="IPR040445">
    <property type="entry name" value="Kir_TM"/>
</dbReference>
<dbReference type="SUPFAM" id="SSF81324">
    <property type="entry name" value="Voltage-gated potassium channels"/>
    <property type="match status" value="1"/>
</dbReference>
<keyword evidence="5 12" id="KW-0851">Voltage-gated channel</keyword>
<keyword evidence="6 12" id="KW-0630">Potassium</keyword>
<keyword evidence="2 12" id="KW-0813">Transport</keyword>
<evidence type="ECO:0000256" key="10">
    <source>
        <dbReference type="ARBA" id="ARBA00023303"/>
    </source>
</evidence>
<dbReference type="EMBL" id="OU895879">
    <property type="protein sequence ID" value="CAH1730396.1"/>
    <property type="molecule type" value="Genomic_DNA"/>
</dbReference>
<comment type="catalytic activity">
    <reaction evidence="11">
        <text>K(+)(in) = K(+)(out)</text>
        <dbReference type="Rhea" id="RHEA:29463"/>
        <dbReference type="ChEBI" id="CHEBI:29103"/>
    </reaction>
</comment>
<evidence type="ECO:0000256" key="4">
    <source>
        <dbReference type="ARBA" id="ARBA00022692"/>
    </source>
</evidence>
<feature type="transmembrane region" description="Helical" evidence="13">
    <location>
        <begin position="43"/>
        <end position="67"/>
    </location>
</feature>
<evidence type="ECO:0000256" key="2">
    <source>
        <dbReference type="ARBA" id="ARBA00022448"/>
    </source>
</evidence>
<keyword evidence="10 12" id="KW-0407">Ion channel</keyword>
<organism evidence="16 17">
    <name type="scientific">Chironomus riparius</name>
    <dbReference type="NCBI Taxonomy" id="315576"/>
    <lineage>
        <taxon>Eukaryota</taxon>
        <taxon>Metazoa</taxon>
        <taxon>Ecdysozoa</taxon>
        <taxon>Arthropoda</taxon>
        <taxon>Hexapoda</taxon>
        <taxon>Insecta</taxon>
        <taxon>Pterygota</taxon>
        <taxon>Neoptera</taxon>
        <taxon>Endopterygota</taxon>
        <taxon>Diptera</taxon>
        <taxon>Nematocera</taxon>
        <taxon>Chironomoidea</taxon>
        <taxon>Chironomidae</taxon>
        <taxon>Chironominae</taxon>
        <taxon>Chironomus</taxon>
    </lineage>
</organism>
<dbReference type="InterPro" id="IPR014756">
    <property type="entry name" value="Ig_E-set"/>
</dbReference>
<reference evidence="16" key="1">
    <citation type="submission" date="2022-01" db="EMBL/GenBank/DDBJ databases">
        <authorList>
            <person name="King R."/>
        </authorList>
    </citation>
    <scope>NUCLEOTIDE SEQUENCE</scope>
</reference>
<keyword evidence="4 12" id="KW-0812">Transmembrane</keyword>
<reference evidence="16" key="2">
    <citation type="submission" date="2022-10" db="EMBL/GenBank/DDBJ databases">
        <authorList>
            <consortium name="ENA_rothamsted_submissions"/>
            <consortium name="culmorum"/>
            <person name="King R."/>
        </authorList>
    </citation>
    <scope>NUCLEOTIDE SEQUENCE</scope>
</reference>
<dbReference type="InterPro" id="IPR016449">
    <property type="entry name" value="K_chnl_inward-rec_Kir"/>
</dbReference>
<feature type="domain" description="Inward rectifier potassium channel C-terminal" evidence="15">
    <location>
        <begin position="170"/>
        <end position="343"/>
    </location>
</feature>
<evidence type="ECO:0000256" key="13">
    <source>
        <dbReference type="SAM" id="Phobius"/>
    </source>
</evidence>
<evidence type="ECO:0000256" key="3">
    <source>
        <dbReference type="ARBA" id="ARBA00022538"/>
    </source>
</evidence>
<keyword evidence="17" id="KW-1185">Reference proteome</keyword>
<feature type="domain" description="Potassium channel inwardly rectifying transmembrane" evidence="14">
    <location>
        <begin position="11"/>
        <end position="163"/>
    </location>
</feature>
<evidence type="ECO:0000256" key="8">
    <source>
        <dbReference type="ARBA" id="ARBA00023065"/>
    </source>
</evidence>
<proteinExistence type="inferred from homology"/>
<keyword evidence="7 13" id="KW-1133">Transmembrane helix</keyword>
<dbReference type="PIRSF" id="PIRSF005465">
    <property type="entry name" value="GIRK_kir"/>
    <property type="match status" value="1"/>
</dbReference>
<dbReference type="PRINTS" id="PR01320">
    <property type="entry name" value="KIRCHANNEL"/>
</dbReference>
<dbReference type="AlphaFoldDB" id="A0A9P0J5K8"/>
<gene>
    <name evidence="16" type="ORF">CHIRRI_LOCUS12424</name>
</gene>
<keyword evidence="3 12" id="KW-0633">Potassium transport</keyword>
<dbReference type="Gene3D" id="1.10.287.70">
    <property type="match status" value="1"/>
</dbReference>
<evidence type="ECO:0000313" key="16">
    <source>
        <dbReference type="EMBL" id="CAH1730396.1"/>
    </source>
</evidence>
<evidence type="ECO:0000256" key="1">
    <source>
        <dbReference type="ARBA" id="ARBA00004141"/>
    </source>
</evidence>
<keyword evidence="9 13" id="KW-0472">Membrane</keyword>
<dbReference type="FunFam" id="2.60.40.1400:FF:000001">
    <property type="entry name" value="G protein-activated inward rectifier potassium channel 2"/>
    <property type="match status" value="1"/>
</dbReference>
<dbReference type="SUPFAM" id="SSF81296">
    <property type="entry name" value="E set domains"/>
    <property type="match status" value="1"/>
</dbReference>
<dbReference type="GO" id="GO:1990573">
    <property type="term" value="P:potassium ion import across plasma membrane"/>
    <property type="evidence" value="ECO:0007669"/>
    <property type="project" value="TreeGrafter"/>
</dbReference>
<evidence type="ECO:0000313" key="17">
    <source>
        <dbReference type="Proteomes" id="UP001153620"/>
    </source>
</evidence>
<dbReference type="InterPro" id="IPR041647">
    <property type="entry name" value="IRK_C"/>
</dbReference>
<dbReference type="Pfam" id="PF17655">
    <property type="entry name" value="IRK_C"/>
    <property type="match status" value="1"/>
</dbReference>
<dbReference type="GO" id="GO:0034765">
    <property type="term" value="P:regulation of monoatomic ion transmembrane transport"/>
    <property type="evidence" value="ECO:0007669"/>
    <property type="project" value="TreeGrafter"/>
</dbReference>
<protein>
    <submittedName>
        <fullName evidence="16">Uncharacterized protein</fullName>
    </submittedName>
</protein>
<evidence type="ECO:0000256" key="12">
    <source>
        <dbReference type="RuleBase" id="RU003822"/>
    </source>
</evidence>
<evidence type="ECO:0000259" key="15">
    <source>
        <dbReference type="Pfam" id="PF17655"/>
    </source>
</evidence>
<evidence type="ECO:0000256" key="5">
    <source>
        <dbReference type="ARBA" id="ARBA00022882"/>
    </source>
</evidence>
<dbReference type="GO" id="GO:0005242">
    <property type="term" value="F:inward rectifier potassium channel activity"/>
    <property type="evidence" value="ECO:0007669"/>
    <property type="project" value="InterPro"/>
</dbReference>
<keyword evidence="8 12" id="KW-0406">Ion transport</keyword>